<comment type="catalytic activity">
    <reaction evidence="10 11">
        <text>L-threonyl-[protein] + FAD = FMN-L-threonyl-[protein] + AMP + H(+)</text>
        <dbReference type="Rhea" id="RHEA:36847"/>
        <dbReference type="Rhea" id="RHEA-COMP:11060"/>
        <dbReference type="Rhea" id="RHEA-COMP:11061"/>
        <dbReference type="ChEBI" id="CHEBI:15378"/>
        <dbReference type="ChEBI" id="CHEBI:30013"/>
        <dbReference type="ChEBI" id="CHEBI:57692"/>
        <dbReference type="ChEBI" id="CHEBI:74257"/>
        <dbReference type="ChEBI" id="CHEBI:456215"/>
        <dbReference type="EC" id="2.7.1.180"/>
    </reaction>
</comment>
<dbReference type="STRING" id="1121416.SAMN02745220_02226"/>
<evidence type="ECO:0000256" key="11">
    <source>
        <dbReference type="PIRNR" id="PIRNR006268"/>
    </source>
</evidence>
<accession>A0A1M7Y6M7</accession>
<keyword evidence="3 11" id="KW-0285">Flavoprotein</keyword>
<gene>
    <name evidence="13" type="ORF">SAMN02745220_02226</name>
</gene>
<dbReference type="InterPro" id="IPR024932">
    <property type="entry name" value="ApbE"/>
</dbReference>
<dbReference type="RefSeq" id="WP_073613517.1">
    <property type="nucleotide sequence ID" value="NZ_FRFE01000009.1"/>
</dbReference>
<evidence type="ECO:0000313" key="13">
    <source>
        <dbReference type="EMBL" id="SHO48260.1"/>
    </source>
</evidence>
<dbReference type="PANTHER" id="PTHR30040">
    <property type="entry name" value="THIAMINE BIOSYNTHESIS LIPOPROTEIN APBE"/>
    <property type="match status" value="1"/>
</dbReference>
<dbReference type="Pfam" id="PF02424">
    <property type="entry name" value="ApbE"/>
    <property type="match status" value="1"/>
</dbReference>
<evidence type="ECO:0000256" key="4">
    <source>
        <dbReference type="ARBA" id="ARBA00022679"/>
    </source>
</evidence>
<evidence type="ECO:0000256" key="9">
    <source>
        <dbReference type="ARBA" id="ARBA00031306"/>
    </source>
</evidence>
<evidence type="ECO:0000256" key="7">
    <source>
        <dbReference type="ARBA" id="ARBA00022842"/>
    </source>
</evidence>
<keyword evidence="14" id="KW-1185">Reference proteome</keyword>
<evidence type="ECO:0000256" key="5">
    <source>
        <dbReference type="ARBA" id="ARBA00022723"/>
    </source>
</evidence>
<evidence type="ECO:0000256" key="3">
    <source>
        <dbReference type="ARBA" id="ARBA00022630"/>
    </source>
</evidence>
<dbReference type="EC" id="2.7.1.180" evidence="1 11"/>
<evidence type="ECO:0000256" key="1">
    <source>
        <dbReference type="ARBA" id="ARBA00011955"/>
    </source>
</evidence>
<comment type="cofactor">
    <cofactor evidence="12">
        <name>Mg(2+)</name>
        <dbReference type="ChEBI" id="CHEBI:18420"/>
    </cofactor>
    <cofactor evidence="12">
        <name>Mn(2+)</name>
        <dbReference type="ChEBI" id="CHEBI:29035"/>
    </cofactor>
    <text evidence="12">Magnesium. Can also use manganese.</text>
</comment>
<feature type="binding site" evidence="12">
    <location>
        <position position="302"/>
    </location>
    <ligand>
        <name>Mg(2+)</name>
        <dbReference type="ChEBI" id="CHEBI:18420"/>
    </ligand>
</feature>
<organism evidence="13 14">
    <name type="scientific">Desulfopila aestuarii DSM 18488</name>
    <dbReference type="NCBI Taxonomy" id="1121416"/>
    <lineage>
        <taxon>Bacteria</taxon>
        <taxon>Pseudomonadati</taxon>
        <taxon>Thermodesulfobacteriota</taxon>
        <taxon>Desulfobulbia</taxon>
        <taxon>Desulfobulbales</taxon>
        <taxon>Desulfocapsaceae</taxon>
        <taxon>Desulfopila</taxon>
    </lineage>
</organism>
<dbReference type="AlphaFoldDB" id="A0A1M7Y6M7"/>
<reference evidence="13 14" key="1">
    <citation type="submission" date="2016-12" db="EMBL/GenBank/DDBJ databases">
        <authorList>
            <person name="Song W.-J."/>
            <person name="Kurnit D.M."/>
        </authorList>
    </citation>
    <scope>NUCLEOTIDE SEQUENCE [LARGE SCALE GENOMIC DNA]</scope>
    <source>
        <strain evidence="13 14">DSM 18488</strain>
    </source>
</reference>
<keyword evidence="5 11" id="KW-0479">Metal-binding</keyword>
<feature type="binding site" evidence="12">
    <location>
        <position position="191"/>
    </location>
    <ligand>
        <name>Mg(2+)</name>
        <dbReference type="ChEBI" id="CHEBI:18420"/>
    </ligand>
</feature>
<dbReference type="InterPro" id="IPR006311">
    <property type="entry name" value="TAT_signal"/>
</dbReference>
<dbReference type="EMBL" id="FRFE01000009">
    <property type="protein sequence ID" value="SHO48260.1"/>
    <property type="molecule type" value="Genomic_DNA"/>
</dbReference>
<dbReference type="Proteomes" id="UP000184603">
    <property type="component" value="Unassembled WGS sequence"/>
</dbReference>
<name>A0A1M7Y6M7_9BACT</name>
<evidence type="ECO:0000256" key="8">
    <source>
        <dbReference type="ARBA" id="ARBA00023014"/>
    </source>
</evidence>
<protein>
    <recommendedName>
        <fullName evidence="2 11">FAD:protein FMN transferase</fullName>
        <ecNumber evidence="1 11">2.7.1.180</ecNumber>
    </recommendedName>
    <alternativeName>
        <fullName evidence="9 11">Flavin transferase</fullName>
    </alternativeName>
</protein>
<proteinExistence type="inferred from homology"/>
<keyword evidence="8" id="KW-0408">Iron</keyword>
<dbReference type="GO" id="GO:0016740">
    <property type="term" value="F:transferase activity"/>
    <property type="evidence" value="ECO:0007669"/>
    <property type="project" value="UniProtKB-UniRule"/>
</dbReference>
<keyword evidence="4 11" id="KW-0808">Transferase</keyword>
<dbReference type="OrthoDB" id="9778595at2"/>
<evidence type="ECO:0000256" key="6">
    <source>
        <dbReference type="ARBA" id="ARBA00022827"/>
    </source>
</evidence>
<dbReference type="SUPFAM" id="SSF143631">
    <property type="entry name" value="ApbE-like"/>
    <property type="match status" value="1"/>
</dbReference>
<evidence type="ECO:0000256" key="2">
    <source>
        <dbReference type="ARBA" id="ARBA00016337"/>
    </source>
</evidence>
<feature type="binding site" evidence="12">
    <location>
        <position position="306"/>
    </location>
    <ligand>
        <name>Mg(2+)</name>
        <dbReference type="ChEBI" id="CHEBI:18420"/>
    </ligand>
</feature>
<keyword evidence="6 11" id="KW-0274">FAD</keyword>
<keyword evidence="13" id="KW-0449">Lipoprotein</keyword>
<comment type="similarity">
    <text evidence="11">Belongs to the ApbE family.</text>
</comment>
<dbReference type="GO" id="GO:0051536">
    <property type="term" value="F:iron-sulfur cluster binding"/>
    <property type="evidence" value="ECO:0007669"/>
    <property type="project" value="UniProtKB-KW"/>
</dbReference>
<keyword evidence="8" id="KW-0411">Iron-sulfur</keyword>
<dbReference type="GO" id="GO:0046872">
    <property type="term" value="F:metal ion binding"/>
    <property type="evidence" value="ECO:0007669"/>
    <property type="project" value="UniProtKB-UniRule"/>
</dbReference>
<dbReference type="InterPro" id="IPR003374">
    <property type="entry name" value="ApbE-like_sf"/>
</dbReference>
<evidence type="ECO:0000256" key="12">
    <source>
        <dbReference type="PIRSR" id="PIRSR006268-2"/>
    </source>
</evidence>
<keyword evidence="7 11" id="KW-0460">Magnesium</keyword>
<dbReference type="Gene3D" id="3.10.520.10">
    <property type="entry name" value="ApbE-like domains"/>
    <property type="match status" value="1"/>
</dbReference>
<dbReference type="PIRSF" id="PIRSF006268">
    <property type="entry name" value="ApbE"/>
    <property type="match status" value="1"/>
</dbReference>
<dbReference type="PROSITE" id="PS51318">
    <property type="entry name" value="TAT"/>
    <property type="match status" value="1"/>
</dbReference>
<dbReference type="PANTHER" id="PTHR30040:SF2">
    <property type="entry name" value="FAD:PROTEIN FMN TRANSFERASE"/>
    <property type="match status" value="1"/>
</dbReference>
<evidence type="ECO:0000256" key="10">
    <source>
        <dbReference type="ARBA" id="ARBA00048540"/>
    </source>
</evidence>
<evidence type="ECO:0000313" key="14">
    <source>
        <dbReference type="Proteomes" id="UP000184603"/>
    </source>
</evidence>
<sequence>MKTATTNCDQKRRSFLKLSGLLGLGVASATLLPVEKAEALLFGKNEYKVTKTRLAMGTFVAMTAIHSSQDEAENAIGLAFEEIERLNALLTRFETSSPVGELNASGKLIAPPQEVQELVARSLYYNRETNGAFDITVKPLIDLYKNSFATGSQPSEKMINDMLPRIGSDKIRFQGGDVLLAHNEMGITLDGIAKGYIVDRASEILSKYGVVNHLINAGGDIRTSGTAAKGRAWTVAIQNPDKSRDFPDVITMKDGAIATSGNYEVYYDREKVFHHIVNGHTGHSPQLSSSVTIIAPTVMDADALATAVFVMEPGAGVRFIDGQPESECFILDRNGQPSRSKGWQA</sequence>